<reference evidence="1 2" key="1">
    <citation type="submission" date="2019-08" db="EMBL/GenBank/DDBJ databases">
        <title>Paraburkholderia sp. DCY113.</title>
        <authorList>
            <person name="Kang J."/>
        </authorList>
    </citation>
    <scope>NUCLEOTIDE SEQUENCE [LARGE SCALE GENOMIC DNA]</scope>
    <source>
        <strain evidence="1 2">DCY113</strain>
    </source>
</reference>
<dbReference type="AlphaFoldDB" id="A0A5B0GVI1"/>
<gene>
    <name evidence="1" type="ORF">FVF58_25130</name>
</gene>
<accession>A0A5B0GVI1</accession>
<dbReference type="RefSeq" id="WP_149672663.1">
    <property type="nucleotide sequence ID" value="NZ_VTUZ01000018.1"/>
</dbReference>
<protein>
    <submittedName>
        <fullName evidence="1">Chromosome partitioning protein ParB</fullName>
    </submittedName>
</protein>
<proteinExistence type="predicted"/>
<dbReference type="Pfam" id="PF08857">
    <property type="entry name" value="ParBc_2"/>
    <property type="match status" value="1"/>
</dbReference>
<organism evidence="1 2">
    <name type="scientific">Paraburkholderia panacisoli</name>
    <dbReference type="NCBI Taxonomy" id="2603818"/>
    <lineage>
        <taxon>Bacteria</taxon>
        <taxon>Pseudomonadati</taxon>
        <taxon>Pseudomonadota</taxon>
        <taxon>Betaproteobacteria</taxon>
        <taxon>Burkholderiales</taxon>
        <taxon>Burkholderiaceae</taxon>
        <taxon>Paraburkholderia</taxon>
    </lineage>
</organism>
<dbReference type="InterPro" id="IPR014956">
    <property type="entry name" value="ParBc_2"/>
</dbReference>
<dbReference type="SUPFAM" id="SSF110849">
    <property type="entry name" value="ParB/Sulfiredoxin"/>
    <property type="match status" value="1"/>
</dbReference>
<sequence>MKQIALEQLRPTQMTHGMREVAKKIEQYRSLSEHDLQMAIAEKPVPVVLGPQGKPYVTDHHHIVAALHALRIAAVPVVLQEDLSSLTVQQFWLTMEDRRWTYPYDAQGGRVSFTNMPRHVWDLSNDEYRSLAAFARDAGAFEKTTVPLEEFRWADLFRSMLPLPSDDEAFARSLREAIKLAGSVAAIGLPGFLGNPQRE</sequence>
<name>A0A5B0GVI1_9BURK</name>
<dbReference type="CDD" id="cd16390">
    <property type="entry name" value="ParB_N_Srx_like"/>
    <property type="match status" value="1"/>
</dbReference>
<keyword evidence="2" id="KW-1185">Reference proteome</keyword>
<evidence type="ECO:0000313" key="1">
    <source>
        <dbReference type="EMBL" id="KAA1006965.1"/>
    </source>
</evidence>
<dbReference type="InterPro" id="IPR036086">
    <property type="entry name" value="ParB/Sulfiredoxin_sf"/>
</dbReference>
<dbReference type="EMBL" id="VTUZ01000018">
    <property type="protein sequence ID" value="KAA1006965.1"/>
    <property type="molecule type" value="Genomic_DNA"/>
</dbReference>
<dbReference type="InterPro" id="IPR016932">
    <property type="entry name" value="UCP029669"/>
</dbReference>
<evidence type="ECO:0000313" key="2">
    <source>
        <dbReference type="Proteomes" id="UP000325273"/>
    </source>
</evidence>
<dbReference type="Gene3D" id="1.10.8.10">
    <property type="entry name" value="DNA helicase RuvA subunit, C-terminal domain"/>
    <property type="match status" value="1"/>
</dbReference>
<dbReference type="Proteomes" id="UP000325273">
    <property type="component" value="Unassembled WGS sequence"/>
</dbReference>
<dbReference type="Gene3D" id="3.90.1530.10">
    <property type="entry name" value="Conserved hypothetical protein from pyrococcus furiosus pfu- 392566-001, ParB domain"/>
    <property type="match status" value="1"/>
</dbReference>
<dbReference type="PIRSF" id="PIRSF029669">
    <property type="entry name" value="UCP029669"/>
    <property type="match status" value="1"/>
</dbReference>
<comment type="caution">
    <text evidence="1">The sequence shown here is derived from an EMBL/GenBank/DDBJ whole genome shotgun (WGS) entry which is preliminary data.</text>
</comment>